<dbReference type="SUPFAM" id="SSF52172">
    <property type="entry name" value="CheY-like"/>
    <property type="match status" value="1"/>
</dbReference>
<evidence type="ECO:0000259" key="3">
    <source>
        <dbReference type="PROSITE" id="PS50930"/>
    </source>
</evidence>
<feature type="domain" description="Response regulatory" evidence="2">
    <location>
        <begin position="17"/>
        <end position="128"/>
    </location>
</feature>
<dbReference type="SMART" id="SM00448">
    <property type="entry name" value="REC"/>
    <property type="match status" value="1"/>
</dbReference>
<proteinExistence type="predicted"/>
<dbReference type="GO" id="GO:0003677">
    <property type="term" value="F:DNA binding"/>
    <property type="evidence" value="ECO:0007669"/>
    <property type="project" value="InterPro"/>
</dbReference>
<evidence type="ECO:0000256" key="1">
    <source>
        <dbReference type="PROSITE-ProRule" id="PRU00169"/>
    </source>
</evidence>
<evidence type="ECO:0008006" key="5">
    <source>
        <dbReference type="Google" id="ProtNLM"/>
    </source>
</evidence>
<dbReference type="PROSITE" id="PS50930">
    <property type="entry name" value="HTH_LYTTR"/>
    <property type="match status" value="1"/>
</dbReference>
<name>A0A6J4KT14_9SPHI</name>
<dbReference type="SMART" id="SM00850">
    <property type="entry name" value="LytTR"/>
    <property type="match status" value="1"/>
</dbReference>
<dbReference type="InterPro" id="IPR007492">
    <property type="entry name" value="LytTR_DNA-bd_dom"/>
</dbReference>
<dbReference type="Pfam" id="PF00072">
    <property type="entry name" value="Response_reg"/>
    <property type="match status" value="1"/>
</dbReference>
<dbReference type="InterPro" id="IPR001789">
    <property type="entry name" value="Sig_transdc_resp-reg_receiver"/>
</dbReference>
<protein>
    <recommendedName>
        <fullName evidence="5">Two-component transcriptional response regulator, LuxR family</fullName>
    </recommendedName>
</protein>
<dbReference type="Pfam" id="PF04397">
    <property type="entry name" value="LytTR"/>
    <property type="match status" value="1"/>
</dbReference>
<feature type="modified residue" description="4-aspartylphosphate" evidence="1">
    <location>
        <position position="68"/>
    </location>
</feature>
<dbReference type="AlphaFoldDB" id="A0A6J4KT14"/>
<reference evidence="4" key="1">
    <citation type="submission" date="2020-02" db="EMBL/GenBank/DDBJ databases">
        <authorList>
            <person name="Meier V. D."/>
        </authorList>
    </citation>
    <scope>NUCLEOTIDE SEQUENCE</scope>
    <source>
        <strain evidence="4">AVDCRST_MAG56</strain>
    </source>
</reference>
<dbReference type="GO" id="GO:0000156">
    <property type="term" value="F:phosphorelay response regulator activity"/>
    <property type="evidence" value="ECO:0007669"/>
    <property type="project" value="InterPro"/>
</dbReference>
<dbReference type="Gene3D" id="3.40.50.2300">
    <property type="match status" value="1"/>
</dbReference>
<dbReference type="InterPro" id="IPR011006">
    <property type="entry name" value="CheY-like_superfamily"/>
</dbReference>
<dbReference type="PANTHER" id="PTHR37299">
    <property type="entry name" value="TRANSCRIPTIONAL REGULATOR-RELATED"/>
    <property type="match status" value="1"/>
</dbReference>
<keyword evidence="1" id="KW-0597">Phosphoprotein</keyword>
<dbReference type="InterPro" id="IPR046947">
    <property type="entry name" value="LytR-like"/>
</dbReference>
<sequence length="243" mass="27727">MASVASCRYRNQEPAMNCIIVDDEEMSRAIIKHFVEQTQFLHLVGVCPDAITASNVLRDEAVELLFLDIEMPQMSGMELVRSLTVKPQVIFITSRTDYAVEAFEYQVADYLVKPVTYARFLKAVEKVRDNMDLHTLSQQNPRDIYVKTDAKIVKVNLNDLLYVEALADYVILHTAGGRHIVHSTMKGIEKKLNTGDFARVHRSFIINVEKIEAIEDLSILINKKYIPIGASYKDAFYKRLNVL</sequence>
<dbReference type="EMBL" id="CADCTQ010000538">
    <property type="protein sequence ID" value="CAA9314632.1"/>
    <property type="molecule type" value="Genomic_DNA"/>
</dbReference>
<feature type="domain" description="HTH LytTR-type" evidence="3">
    <location>
        <begin position="144"/>
        <end position="242"/>
    </location>
</feature>
<evidence type="ECO:0000313" key="4">
    <source>
        <dbReference type="EMBL" id="CAA9314632.1"/>
    </source>
</evidence>
<dbReference type="PANTHER" id="PTHR37299:SF1">
    <property type="entry name" value="STAGE 0 SPORULATION PROTEIN A HOMOLOG"/>
    <property type="match status" value="1"/>
</dbReference>
<accession>A0A6J4KT14</accession>
<dbReference type="PROSITE" id="PS50110">
    <property type="entry name" value="RESPONSE_REGULATORY"/>
    <property type="match status" value="1"/>
</dbReference>
<dbReference type="Gene3D" id="2.40.50.1020">
    <property type="entry name" value="LytTr DNA-binding domain"/>
    <property type="match status" value="1"/>
</dbReference>
<gene>
    <name evidence="4" type="ORF">AVDCRST_MAG56-6549</name>
</gene>
<organism evidence="4">
    <name type="scientific">uncultured Cytophagales bacterium</name>
    <dbReference type="NCBI Taxonomy" id="158755"/>
    <lineage>
        <taxon>Bacteria</taxon>
        <taxon>Pseudomonadati</taxon>
        <taxon>Bacteroidota</taxon>
        <taxon>Sphingobacteriia</taxon>
        <taxon>Sphingobacteriales</taxon>
        <taxon>environmental samples</taxon>
    </lineage>
</organism>
<evidence type="ECO:0000259" key="2">
    <source>
        <dbReference type="PROSITE" id="PS50110"/>
    </source>
</evidence>